<name>A0A251SKE4_HELAN</name>
<evidence type="ECO:0000313" key="1">
    <source>
        <dbReference type="EMBL" id="KAF5768824.1"/>
    </source>
</evidence>
<proteinExistence type="predicted"/>
<keyword evidence="3" id="KW-1185">Reference proteome</keyword>
<dbReference type="Gramene" id="mRNA:HanXRQr2_Chr14g0641051">
    <property type="protein sequence ID" value="CDS:HanXRQr2_Chr14g0641051.1"/>
    <property type="gene ID" value="HanXRQr2_Chr14g0641051"/>
</dbReference>
<dbReference type="InParanoid" id="A0A251SKE4"/>
<organism evidence="2 3">
    <name type="scientific">Helianthus annuus</name>
    <name type="common">Common sunflower</name>
    <dbReference type="NCBI Taxonomy" id="4232"/>
    <lineage>
        <taxon>Eukaryota</taxon>
        <taxon>Viridiplantae</taxon>
        <taxon>Streptophyta</taxon>
        <taxon>Embryophyta</taxon>
        <taxon>Tracheophyta</taxon>
        <taxon>Spermatophyta</taxon>
        <taxon>Magnoliopsida</taxon>
        <taxon>eudicotyledons</taxon>
        <taxon>Gunneridae</taxon>
        <taxon>Pentapetalae</taxon>
        <taxon>asterids</taxon>
        <taxon>campanulids</taxon>
        <taxon>Asterales</taxon>
        <taxon>Asteraceae</taxon>
        <taxon>Asteroideae</taxon>
        <taxon>Heliantheae alliance</taxon>
        <taxon>Heliantheae</taxon>
        <taxon>Helianthus</taxon>
    </lineage>
</organism>
<gene>
    <name evidence="2" type="ORF">HannXRQ_Chr14g0440291</name>
    <name evidence="1" type="ORF">HanXRQr2_Chr14g0641051</name>
</gene>
<evidence type="ECO:0000313" key="2">
    <source>
        <dbReference type="EMBL" id="OTF97950.1"/>
    </source>
</evidence>
<reference evidence="2" key="2">
    <citation type="submission" date="2017-02" db="EMBL/GenBank/DDBJ databases">
        <title>Sunflower complete genome.</title>
        <authorList>
            <person name="Langlade N."/>
            <person name="Munos S."/>
        </authorList>
    </citation>
    <scope>NUCLEOTIDE SEQUENCE [LARGE SCALE GENOMIC DNA]</scope>
    <source>
        <tissue evidence="2">Leaves</tissue>
    </source>
</reference>
<sequence length="50" mass="6077">MFFYFILSSSNNLEYVVANKHVLLKLIQQYTRIRIPFLPKVVFFLIYVHI</sequence>
<reference evidence="1" key="3">
    <citation type="submission" date="2020-06" db="EMBL/GenBank/DDBJ databases">
        <title>Helianthus annuus Genome sequencing and assembly Release 2.</title>
        <authorList>
            <person name="Gouzy J."/>
            <person name="Langlade N."/>
            <person name="Munos S."/>
        </authorList>
    </citation>
    <scope>NUCLEOTIDE SEQUENCE</scope>
    <source>
        <tissue evidence="1">Leaves</tissue>
    </source>
</reference>
<dbReference type="EMBL" id="MNCJ02000329">
    <property type="protein sequence ID" value="KAF5768824.1"/>
    <property type="molecule type" value="Genomic_DNA"/>
</dbReference>
<dbReference type="EMBL" id="CM007903">
    <property type="protein sequence ID" value="OTF97950.1"/>
    <property type="molecule type" value="Genomic_DNA"/>
</dbReference>
<reference evidence="1 3" key="1">
    <citation type="journal article" date="2017" name="Nature">
        <title>The sunflower genome provides insights into oil metabolism, flowering and Asterid evolution.</title>
        <authorList>
            <person name="Badouin H."/>
            <person name="Gouzy J."/>
            <person name="Grassa C.J."/>
            <person name="Murat F."/>
            <person name="Staton S.E."/>
            <person name="Cottret L."/>
            <person name="Lelandais-Briere C."/>
            <person name="Owens G.L."/>
            <person name="Carrere S."/>
            <person name="Mayjonade B."/>
            <person name="Legrand L."/>
            <person name="Gill N."/>
            <person name="Kane N.C."/>
            <person name="Bowers J.E."/>
            <person name="Hubner S."/>
            <person name="Bellec A."/>
            <person name="Berard A."/>
            <person name="Berges H."/>
            <person name="Blanchet N."/>
            <person name="Boniface M.C."/>
            <person name="Brunel D."/>
            <person name="Catrice O."/>
            <person name="Chaidir N."/>
            <person name="Claudel C."/>
            <person name="Donnadieu C."/>
            <person name="Faraut T."/>
            <person name="Fievet G."/>
            <person name="Helmstetter N."/>
            <person name="King M."/>
            <person name="Knapp S.J."/>
            <person name="Lai Z."/>
            <person name="Le Paslier M.C."/>
            <person name="Lippi Y."/>
            <person name="Lorenzon L."/>
            <person name="Mandel J.R."/>
            <person name="Marage G."/>
            <person name="Marchand G."/>
            <person name="Marquand E."/>
            <person name="Bret-Mestries E."/>
            <person name="Morien E."/>
            <person name="Nambeesan S."/>
            <person name="Nguyen T."/>
            <person name="Pegot-Espagnet P."/>
            <person name="Pouilly N."/>
            <person name="Raftis F."/>
            <person name="Sallet E."/>
            <person name="Schiex T."/>
            <person name="Thomas J."/>
            <person name="Vandecasteele C."/>
            <person name="Vares D."/>
            <person name="Vear F."/>
            <person name="Vautrin S."/>
            <person name="Crespi M."/>
            <person name="Mangin B."/>
            <person name="Burke J.M."/>
            <person name="Salse J."/>
            <person name="Munos S."/>
            <person name="Vincourt P."/>
            <person name="Rieseberg L.H."/>
            <person name="Langlade N.B."/>
        </authorList>
    </citation>
    <scope>NUCLEOTIDE SEQUENCE [LARGE SCALE GENOMIC DNA]</scope>
    <source>
        <strain evidence="3">cv. SF193</strain>
        <tissue evidence="1">Leaves</tissue>
    </source>
</reference>
<evidence type="ECO:0000313" key="3">
    <source>
        <dbReference type="Proteomes" id="UP000215914"/>
    </source>
</evidence>
<accession>A0A251SKE4</accession>
<dbReference type="Proteomes" id="UP000215914">
    <property type="component" value="Chromosome 14"/>
</dbReference>
<protein>
    <submittedName>
        <fullName evidence="2">Uncharacterized protein</fullName>
    </submittedName>
</protein>
<dbReference type="AlphaFoldDB" id="A0A251SKE4"/>